<dbReference type="EMBL" id="WJBH02000002">
    <property type="protein sequence ID" value="KAI9563750.1"/>
    <property type="molecule type" value="Genomic_DNA"/>
</dbReference>
<organism evidence="2 3">
    <name type="scientific">Daphnia sinensis</name>
    <dbReference type="NCBI Taxonomy" id="1820382"/>
    <lineage>
        <taxon>Eukaryota</taxon>
        <taxon>Metazoa</taxon>
        <taxon>Ecdysozoa</taxon>
        <taxon>Arthropoda</taxon>
        <taxon>Crustacea</taxon>
        <taxon>Branchiopoda</taxon>
        <taxon>Diplostraca</taxon>
        <taxon>Cladocera</taxon>
        <taxon>Anomopoda</taxon>
        <taxon>Daphniidae</taxon>
        <taxon>Daphnia</taxon>
        <taxon>Daphnia similis group</taxon>
    </lineage>
</organism>
<keyword evidence="3" id="KW-1185">Reference proteome</keyword>
<sequence>MAVPRPTLTSSLLMATIICLLTTRAAVGSERDTRPSKQMHLMMPQYYPANTQFYHPHISSNGKSYASAHAVPVADLVVVGSHDNGFVYGYPPLSFGNGGIANWGNVHAAGEDDDGMKLWRSSQREATINLKPSNTQCLLDNIAADGLGPCKVATQAEQGSINIVFPTAGQTAIIGIVANSQRHTRIKLTCSEMSFINVFTQTGEITGTEDTPRTEVGYMQVVVHATGIAQIVRSHAPTVGKLKCNWVSYNHYTAMYP</sequence>
<name>A0AAD5LKI6_9CRUS</name>
<gene>
    <name evidence="2" type="ORF">GHT06_011214</name>
</gene>
<accession>A0AAD5LKI6</accession>
<evidence type="ECO:0000256" key="1">
    <source>
        <dbReference type="SAM" id="SignalP"/>
    </source>
</evidence>
<evidence type="ECO:0000313" key="2">
    <source>
        <dbReference type="EMBL" id="KAI9563750.1"/>
    </source>
</evidence>
<comment type="caution">
    <text evidence="2">The sequence shown here is derived from an EMBL/GenBank/DDBJ whole genome shotgun (WGS) entry which is preliminary data.</text>
</comment>
<proteinExistence type="predicted"/>
<feature type="signal peptide" evidence="1">
    <location>
        <begin position="1"/>
        <end position="28"/>
    </location>
</feature>
<keyword evidence="1" id="KW-0732">Signal</keyword>
<protein>
    <submittedName>
        <fullName evidence="2">Uncharacterized protein</fullName>
    </submittedName>
</protein>
<reference evidence="2 3" key="1">
    <citation type="submission" date="2022-05" db="EMBL/GenBank/DDBJ databases">
        <title>A multi-omics perspective on studying reproductive biology in Daphnia sinensis.</title>
        <authorList>
            <person name="Jia J."/>
        </authorList>
    </citation>
    <scope>NUCLEOTIDE SEQUENCE [LARGE SCALE GENOMIC DNA]</scope>
    <source>
        <strain evidence="2 3">WSL</strain>
    </source>
</reference>
<dbReference type="AlphaFoldDB" id="A0AAD5LKI6"/>
<evidence type="ECO:0000313" key="3">
    <source>
        <dbReference type="Proteomes" id="UP000820818"/>
    </source>
</evidence>
<dbReference type="Proteomes" id="UP000820818">
    <property type="component" value="Linkage Group LG2"/>
</dbReference>
<feature type="chain" id="PRO_5042072440" evidence="1">
    <location>
        <begin position="29"/>
        <end position="257"/>
    </location>
</feature>